<dbReference type="EMBL" id="KB007948">
    <property type="protein sequence ID" value="ELR18687.1"/>
    <property type="molecule type" value="Genomic_DNA"/>
</dbReference>
<sequence length="98" mass="11333">MTAHRMNQINTERAILVKTHQKDTVIRHRAYTGLPHMSSVDGSWKEPYTLSVHGTTTSIMRDRRRNLFDTVSRELGEGVQIVDDITSHKLAHYYGHFL</sequence>
<dbReference type="VEuPathDB" id="AmoebaDB:ACA1_394530"/>
<proteinExistence type="predicted"/>
<dbReference type="GeneID" id="14919471"/>
<name>L8H0F1_ACACF</name>
<gene>
    <name evidence="1" type="ORF">ACA1_394530</name>
</gene>
<reference evidence="1 2" key="1">
    <citation type="journal article" date="2013" name="Genome Biol.">
        <title>Genome of Acanthamoeba castellanii highlights extensive lateral gene transfer and early evolution of tyrosine kinase signaling.</title>
        <authorList>
            <person name="Clarke M."/>
            <person name="Lohan A.J."/>
            <person name="Liu B."/>
            <person name="Lagkouvardos I."/>
            <person name="Roy S."/>
            <person name="Zafar N."/>
            <person name="Bertelli C."/>
            <person name="Schilde C."/>
            <person name="Kianianmomeni A."/>
            <person name="Burglin T.R."/>
            <person name="Frech C."/>
            <person name="Turcotte B."/>
            <person name="Kopec K.O."/>
            <person name="Synnott J.M."/>
            <person name="Choo C."/>
            <person name="Paponov I."/>
            <person name="Finkler A."/>
            <person name="Soon Heng Tan C."/>
            <person name="Hutchins A.P."/>
            <person name="Weinmeier T."/>
            <person name="Rattei T."/>
            <person name="Chu J.S."/>
            <person name="Gimenez G."/>
            <person name="Irimia M."/>
            <person name="Rigden D.J."/>
            <person name="Fitzpatrick D.A."/>
            <person name="Lorenzo-Morales J."/>
            <person name="Bateman A."/>
            <person name="Chiu C.H."/>
            <person name="Tang P."/>
            <person name="Hegemann P."/>
            <person name="Fromm H."/>
            <person name="Raoult D."/>
            <person name="Greub G."/>
            <person name="Miranda-Saavedra D."/>
            <person name="Chen N."/>
            <person name="Nash P."/>
            <person name="Ginger M.L."/>
            <person name="Horn M."/>
            <person name="Schaap P."/>
            <person name="Caler L."/>
            <person name="Loftus B."/>
        </authorList>
    </citation>
    <scope>NUCLEOTIDE SEQUENCE [LARGE SCALE GENOMIC DNA]</scope>
    <source>
        <strain evidence="1 2">Neff</strain>
    </source>
</reference>
<dbReference type="RefSeq" id="XP_004340730.1">
    <property type="nucleotide sequence ID" value="XM_004340682.1"/>
</dbReference>
<dbReference type="KEGG" id="acan:ACA1_394530"/>
<dbReference type="Proteomes" id="UP000011083">
    <property type="component" value="Unassembled WGS sequence"/>
</dbReference>
<dbReference type="AlphaFoldDB" id="L8H0F1"/>
<organism evidence="1 2">
    <name type="scientific">Acanthamoeba castellanii (strain ATCC 30010 / Neff)</name>
    <dbReference type="NCBI Taxonomy" id="1257118"/>
    <lineage>
        <taxon>Eukaryota</taxon>
        <taxon>Amoebozoa</taxon>
        <taxon>Discosea</taxon>
        <taxon>Longamoebia</taxon>
        <taxon>Centramoebida</taxon>
        <taxon>Acanthamoebidae</taxon>
        <taxon>Acanthamoeba</taxon>
    </lineage>
</organism>
<accession>L8H0F1</accession>
<evidence type="ECO:0000313" key="1">
    <source>
        <dbReference type="EMBL" id="ELR18687.1"/>
    </source>
</evidence>
<protein>
    <submittedName>
        <fullName evidence="1">Uncharacterized protein</fullName>
    </submittedName>
</protein>
<evidence type="ECO:0000313" key="2">
    <source>
        <dbReference type="Proteomes" id="UP000011083"/>
    </source>
</evidence>
<keyword evidence="2" id="KW-1185">Reference proteome</keyword>